<feature type="transmembrane region" description="Helical" evidence="6">
    <location>
        <begin position="54"/>
        <end position="75"/>
    </location>
</feature>
<sequence length="368" mass="42353">MDQKSEKMLKELSPRKIVIPILVGLAVMVYLFYSSSKDISAEDFEKIKENIINVNIWWVIFAVLVLFLRDFGYMYRIRNLTHKHLNWVASFYVIILWEFASAVTPSVVGGTAVAVFILNKEKIPFGKSIAYVMLTAVLDNLFFVVASTLVILFMGTDIFPDNNHSMMLMGYQLNLEQIFLVSVSLIAIYTLFMGGALFFAPKAFKRILIGLTSLPFLTRWRESAVQSGNDMIIASEQLRGQKISYWLKAVISTLVIWSARYLMLNCLINAFLHVDLTQGNWDDWYQQAIIFARQIIMWIVMLISPTPGSSGTAEYFFQSFFDEFFTAPGLVLVVALFWRLFTYYAYLIFGAIVLPNWVKRVFYKKRTS</sequence>
<evidence type="ECO:0000313" key="7">
    <source>
        <dbReference type="EMBL" id="PWJ40817.1"/>
    </source>
</evidence>
<dbReference type="GO" id="GO:0005886">
    <property type="term" value="C:plasma membrane"/>
    <property type="evidence" value="ECO:0007669"/>
    <property type="project" value="UniProtKB-SubCell"/>
</dbReference>
<dbReference type="PANTHER" id="PTHR37693:SF1">
    <property type="entry name" value="INTEGRAL MEMBRANE PROTEIN"/>
    <property type="match status" value="1"/>
</dbReference>
<feature type="transmembrane region" description="Helical" evidence="6">
    <location>
        <begin position="130"/>
        <end position="158"/>
    </location>
</feature>
<evidence type="ECO:0000256" key="3">
    <source>
        <dbReference type="ARBA" id="ARBA00022692"/>
    </source>
</evidence>
<comment type="subcellular location">
    <subcellularLocation>
        <location evidence="1">Cell membrane</location>
        <topology evidence="1">Multi-pass membrane protein</topology>
    </subcellularLocation>
</comment>
<feature type="transmembrane region" description="Helical" evidence="6">
    <location>
        <begin position="178"/>
        <end position="200"/>
    </location>
</feature>
<dbReference type="PANTHER" id="PTHR37693">
    <property type="entry name" value="PHOSPHATIDYLGLYCEROL LYSYLTRANSFERASE"/>
    <property type="match status" value="1"/>
</dbReference>
<dbReference type="OrthoDB" id="1493331at2"/>
<dbReference type="NCBIfam" id="TIGR00374">
    <property type="entry name" value="flippase-like domain"/>
    <property type="match status" value="1"/>
</dbReference>
<keyword evidence="5 6" id="KW-0472">Membrane</keyword>
<keyword evidence="8" id="KW-1185">Reference proteome</keyword>
<keyword evidence="3 6" id="KW-0812">Transmembrane</keyword>
<name>A0A315Z7I5_SEDFL</name>
<feature type="transmembrane region" description="Helical" evidence="6">
    <location>
        <begin position="17"/>
        <end position="33"/>
    </location>
</feature>
<evidence type="ECO:0000256" key="5">
    <source>
        <dbReference type="ARBA" id="ARBA00023136"/>
    </source>
</evidence>
<dbReference type="RefSeq" id="WP_109619585.1">
    <property type="nucleotide sequence ID" value="NZ_QGDO01000004.1"/>
</dbReference>
<organism evidence="7 8">
    <name type="scientific">Sediminitomix flava</name>
    <dbReference type="NCBI Taxonomy" id="379075"/>
    <lineage>
        <taxon>Bacteria</taxon>
        <taxon>Pseudomonadati</taxon>
        <taxon>Bacteroidota</taxon>
        <taxon>Cytophagia</taxon>
        <taxon>Cytophagales</taxon>
        <taxon>Flammeovirgaceae</taxon>
        <taxon>Sediminitomix</taxon>
    </lineage>
</organism>
<dbReference type="Pfam" id="PF03706">
    <property type="entry name" value="LPG_synthase_TM"/>
    <property type="match status" value="1"/>
</dbReference>
<proteinExistence type="predicted"/>
<feature type="transmembrane region" description="Helical" evidence="6">
    <location>
        <begin position="87"/>
        <end position="118"/>
    </location>
</feature>
<dbReference type="Proteomes" id="UP000245535">
    <property type="component" value="Unassembled WGS sequence"/>
</dbReference>
<protein>
    <recommendedName>
        <fullName evidence="9">Lysylphosphatidylglycerol synthase-like protein</fullName>
    </recommendedName>
</protein>
<evidence type="ECO:0000313" key="8">
    <source>
        <dbReference type="Proteomes" id="UP000245535"/>
    </source>
</evidence>
<evidence type="ECO:0000256" key="2">
    <source>
        <dbReference type="ARBA" id="ARBA00022475"/>
    </source>
</evidence>
<evidence type="ECO:0000256" key="4">
    <source>
        <dbReference type="ARBA" id="ARBA00022989"/>
    </source>
</evidence>
<dbReference type="EMBL" id="QGDO01000004">
    <property type="protein sequence ID" value="PWJ40817.1"/>
    <property type="molecule type" value="Genomic_DNA"/>
</dbReference>
<feature type="transmembrane region" description="Helical" evidence="6">
    <location>
        <begin position="343"/>
        <end position="362"/>
    </location>
</feature>
<dbReference type="AlphaFoldDB" id="A0A315Z7I5"/>
<evidence type="ECO:0000256" key="1">
    <source>
        <dbReference type="ARBA" id="ARBA00004651"/>
    </source>
</evidence>
<keyword evidence="4 6" id="KW-1133">Transmembrane helix</keyword>
<keyword evidence="2" id="KW-1003">Cell membrane</keyword>
<comment type="caution">
    <text evidence="7">The sequence shown here is derived from an EMBL/GenBank/DDBJ whole genome shotgun (WGS) entry which is preliminary data.</text>
</comment>
<evidence type="ECO:0000256" key="6">
    <source>
        <dbReference type="SAM" id="Phobius"/>
    </source>
</evidence>
<dbReference type="InterPro" id="IPR022791">
    <property type="entry name" value="L-PG_synthase/AglD"/>
</dbReference>
<gene>
    <name evidence="7" type="ORF">BC781_10476</name>
</gene>
<accession>A0A315Z7I5</accession>
<evidence type="ECO:0008006" key="9">
    <source>
        <dbReference type="Google" id="ProtNLM"/>
    </source>
</evidence>
<reference evidence="7 8" key="1">
    <citation type="submission" date="2018-03" db="EMBL/GenBank/DDBJ databases">
        <title>Genomic Encyclopedia of Archaeal and Bacterial Type Strains, Phase II (KMG-II): from individual species to whole genera.</title>
        <authorList>
            <person name="Goeker M."/>
        </authorList>
    </citation>
    <scope>NUCLEOTIDE SEQUENCE [LARGE SCALE GENOMIC DNA]</scope>
    <source>
        <strain evidence="7 8">DSM 28229</strain>
    </source>
</reference>